<gene>
    <name evidence="1" type="ORF">B1B_13873</name>
</gene>
<proteinExistence type="predicted"/>
<reference evidence="1" key="1">
    <citation type="submission" date="2013-08" db="EMBL/GenBank/DDBJ databases">
        <authorList>
            <person name="Mendez C."/>
            <person name="Richter M."/>
            <person name="Ferrer M."/>
            <person name="Sanchez J."/>
        </authorList>
    </citation>
    <scope>NUCLEOTIDE SEQUENCE</scope>
</reference>
<keyword evidence="1" id="KW-0675">Receptor</keyword>
<protein>
    <submittedName>
        <fullName evidence="1">TonB-dependent receptor</fullName>
    </submittedName>
</protein>
<accession>T1AMN5</accession>
<dbReference type="EMBL" id="AUZY01009145">
    <property type="protein sequence ID" value="EQD43330.1"/>
    <property type="molecule type" value="Genomic_DNA"/>
</dbReference>
<feature type="non-terminal residue" evidence="1">
    <location>
        <position position="158"/>
    </location>
</feature>
<name>T1AMN5_9ZZZZ</name>
<sequence length="158" mass="17103">AGFTGTPGTGFNSINPNMSGQLGYQFLQNYYQAEGYKAGDIAEVKYRLFKDDNLYLGMKGQYATYHYYIDPMLAPNIVGGTTDAIYSQTSIVGYLEDHYRPVDQVLLNVGFRVASVSQYFNDQVPQNQWSLYNSSGPGGSYGGGGGVGVSNGGSMIIP</sequence>
<evidence type="ECO:0000313" key="1">
    <source>
        <dbReference type="EMBL" id="EQD43330.1"/>
    </source>
</evidence>
<dbReference type="AlphaFoldDB" id="T1AMN5"/>
<feature type="non-terminal residue" evidence="1">
    <location>
        <position position="1"/>
    </location>
</feature>
<reference evidence="1" key="2">
    <citation type="journal article" date="2014" name="ISME J.">
        <title>Microbial stratification in low pH oxic and suboxic macroscopic growths along an acid mine drainage.</title>
        <authorList>
            <person name="Mendez-Garcia C."/>
            <person name="Mesa V."/>
            <person name="Sprenger R.R."/>
            <person name="Richter M."/>
            <person name="Diez M.S."/>
            <person name="Solano J."/>
            <person name="Bargiela R."/>
            <person name="Golyshina O.V."/>
            <person name="Manteca A."/>
            <person name="Ramos J.L."/>
            <person name="Gallego J.R."/>
            <person name="Llorente I."/>
            <person name="Martins Dos Santos V.A."/>
            <person name="Jensen O.N."/>
            <person name="Pelaez A.I."/>
            <person name="Sanchez J."/>
            <person name="Ferrer M."/>
        </authorList>
    </citation>
    <scope>NUCLEOTIDE SEQUENCE</scope>
</reference>
<organism evidence="1">
    <name type="scientific">mine drainage metagenome</name>
    <dbReference type="NCBI Taxonomy" id="410659"/>
    <lineage>
        <taxon>unclassified sequences</taxon>
        <taxon>metagenomes</taxon>
        <taxon>ecological metagenomes</taxon>
    </lineage>
</organism>
<comment type="caution">
    <text evidence="1">The sequence shown here is derived from an EMBL/GenBank/DDBJ whole genome shotgun (WGS) entry which is preliminary data.</text>
</comment>